<dbReference type="PANTHER" id="PTHR13371">
    <property type="entry name" value="GLYCINE-, GLUTAMATE-, THIENYLCYCLOHEXYLPIPERIDINE-BINDING PROTEIN"/>
    <property type="match status" value="1"/>
</dbReference>
<dbReference type="RefSeq" id="XP_002431606.1">
    <property type="nucleotide sequence ID" value="XM_002431561.1"/>
</dbReference>
<protein>
    <recommendedName>
        <fullName evidence="2">Centrosomal protein CEP104 Zn finger domain-containing protein</fullName>
    </recommendedName>
</protein>
<sequence>MAELRQRKIFRSNYFKKNIRNQPSAFRQSETVENFSYDDSSSDDADVEEEEEEEKEEENLSVLFSTGINSKNLTDDSNVIRGGKTAKNFDKGIKREEEKEEESTRYANFITFKPFLNKEPEKSKTMSDNNNYVGRSRTKTFEQTKNRSKSLGATNEKTSFEAYEDRMLPALKRYNESYHGNEVVRECQLAIDQYVKTTLNEREKKQAALPISVFGIEMIEKFYSKNFTEKEEGLKLLQKELRKIINSTRGENRDDKTLGFHNRIARATVFLLHRTLRDKVYSIYSLAAETIRLFFSEFVPQRISPSEIGRSVEKLLPELLVKSGDVTPRIHNMAAHTLLSMAECEEVRRLNIIPVHLSRPLTGSVHPRLALSRLEMIEQLILNHGISKDKRSGLTCRTLAEFGSSGLHHPAEAVRKVSERILLHVYKVNSRIVRKQLPPDDDVTRRNLLYRQLFKEFDLMDSEQNVQSINNPNGKSFSLNNNQEIDRKTSPNFESQLKTIKNFMSMNVNEKSKSVVVIRKGENKSDVKKNEKSPCKQSKQNVGRQSNVESRLKQKNSTAFSIGENETENKKKGVTSYHNFPPLTDSIDEAKARILFQKVKLDKSKGVKGERSRTICQSKTVTTEIQNVEKSCCGPSLKKKETKKRNVNSSGIPIPITGSNRKYLIVDSKKIFNDKKIDRIPNNTNPDNVIKKNFQNPHSQESDDKKKKKTKKSKEITEMSSNDILENLHKKGGGIPVETFMQYLESQIEKVSSRNREFTQKNNQFSESMLASIRENENQLGSSNKDDNNKVQKTKCIFCLTSEKWPNEECLNKHYLNDCPMLTTCEYCVEVTEISGFTNHLLEECSQKHLFKKCCKCQQAVLEDLYKNHECIIAKNKTLKAKCPFCHKDVGNDETSWRNHLMGKNICSNHPRLGN</sequence>
<dbReference type="GO" id="GO:0005929">
    <property type="term" value="C:cilium"/>
    <property type="evidence" value="ECO:0007669"/>
    <property type="project" value="TreeGrafter"/>
</dbReference>
<feature type="region of interest" description="Disordered" evidence="1">
    <location>
        <begin position="677"/>
        <end position="718"/>
    </location>
</feature>
<dbReference type="GeneID" id="8235423"/>
<dbReference type="Gene3D" id="1.25.10.10">
    <property type="entry name" value="Leucine-rich Repeat Variant"/>
    <property type="match status" value="1"/>
</dbReference>
<dbReference type="InterPro" id="IPR048738">
    <property type="entry name" value="CEP104_Znf"/>
</dbReference>
<dbReference type="OrthoDB" id="66599at2759"/>
<dbReference type="CTD" id="8235423"/>
<evidence type="ECO:0000256" key="1">
    <source>
        <dbReference type="SAM" id="MobiDB-lite"/>
    </source>
</evidence>
<dbReference type="Pfam" id="PF21040">
    <property type="entry name" value="CEP104-like_TOG"/>
    <property type="match status" value="1"/>
</dbReference>
<feature type="region of interest" description="Disordered" evidence="1">
    <location>
        <begin position="21"/>
        <end position="60"/>
    </location>
</feature>
<dbReference type="HOGENOM" id="CLU_318147_0_0_1"/>
<feature type="compositionally biased region" description="Basic and acidic residues" evidence="1">
    <location>
        <begin position="519"/>
        <end position="534"/>
    </location>
</feature>
<evidence type="ECO:0000259" key="2">
    <source>
        <dbReference type="Pfam" id="PF21039"/>
    </source>
</evidence>
<dbReference type="AlphaFoldDB" id="E0VZR2"/>
<feature type="compositionally biased region" description="Polar residues" evidence="1">
    <location>
        <begin position="681"/>
        <end position="699"/>
    </location>
</feature>
<proteinExistence type="predicted"/>
<feature type="compositionally biased region" description="Acidic residues" evidence="1">
    <location>
        <begin position="40"/>
        <end position="59"/>
    </location>
</feature>
<feature type="compositionally biased region" description="Polar residues" evidence="1">
    <location>
        <begin position="21"/>
        <end position="34"/>
    </location>
</feature>
<feature type="domain" description="Centrosomal protein CEP104 Zn finger" evidence="2">
    <location>
        <begin position="795"/>
        <end position="902"/>
    </location>
</feature>
<dbReference type="eggNOG" id="KOG4825">
    <property type="taxonomic scope" value="Eukaryota"/>
</dbReference>
<dbReference type="PhylomeDB" id="E0VZR2"/>
<dbReference type="KEGG" id="phu:Phum_PHUM537400"/>
<feature type="region of interest" description="Disordered" evidence="1">
    <location>
        <begin position="519"/>
        <end position="582"/>
    </location>
</feature>
<dbReference type="InterPro" id="IPR011989">
    <property type="entry name" value="ARM-like"/>
</dbReference>
<feature type="compositionally biased region" description="Polar residues" evidence="1">
    <location>
        <begin position="535"/>
        <end position="560"/>
    </location>
</feature>
<reference evidence="3" key="2">
    <citation type="submission" date="2007-04" db="EMBL/GenBank/DDBJ databases">
        <title>The genome of the human body louse.</title>
        <authorList>
            <consortium name="The Human Body Louse Genome Consortium"/>
            <person name="Kirkness E."/>
            <person name="Walenz B."/>
            <person name="Hass B."/>
            <person name="Bruggner R."/>
            <person name="Strausberg R."/>
        </authorList>
    </citation>
    <scope>NUCLEOTIDE SEQUENCE</scope>
    <source>
        <strain evidence="3">USDA</strain>
    </source>
</reference>
<organism>
    <name type="scientific">Pediculus humanus subsp. corporis</name>
    <name type="common">Body louse</name>
    <dbReference type="NCBI Taxonomy" id="121224"/>
    <lineage>
        <taxon>Eukaryota</taxon>
        <taxon>Metazoa</taxon>
        <taxon>Ecdysozoa</taxon>
        <taxon>Arthropoda</taxon>
        <taxon>Hexapoda</taxon>
        <taxon>Insecta</taxon>
        <taxon>Pterygota</taxon>
        <taxon>Neoptera</taxon>
        <taxon>Paraneoptera</taxon>
        <taxon>Psocodea</taxon>
        <taxon>Troctomorpha</taxon>
        <taxon>Phthiraptera</taxon>
        <taxon>Anoplura</taxon>
        <taxon>Pediculidae</taxon>
        <taxon>Pediculus</taxon>
    </lineage>
</organism>
<reference evidence="3" key="1">
    <citation type="submission" date="2007-04" db="EMBL/GenBank/DDBJ databases">
        <title>Annotation of Pediculus humanus corporis strain USDA.</title>
        <authorList>
            <person name="Kirkness E."/>
            <person name="Hannick L."/>
            <person name="Hass B."/>
            <person name="Bruggner R."/>
            <person name="Lawson D."/>
            <person name="Bidwell S."/>
            <person name="Joardar V."/>
            <person name="Caler E."/>
            <person name="Walenz B."/>
            <person name="Inman J."/>
            <person name="Schobel S."/>
            <person name="Galinsky K."/>
            <person name="Amedeo P."/>
            <person name="Strausberg R."/>
        </authorList>
    </citation>
    <scope>NUCLEOTIDE SEQUENCE</scope>
    <source>
        <strain evidence="3">USDA</strain>
    </source>
</reference>
<dbReference type="STRING" id="121224.E0VZR2"/>
<dbReference type="InterPro" id="IPR052607">
    <property type="entry name" value="CEP104-like"/>
</dbReference>
<dbReference type="Pfam" id="PF21039">
    <property type="entry name" value="CEP104_ZnF"/>
    <property type="match status" value="1"/>
</dbReference>
<evidence type="ECO:0000313" key="3">
    <source>
        <dbReference type="EMBL" id="EEB18868.1"/>
    </source>
</evidence>
<dbReference type="PANTHER" id="PTHR13371:SF0">
    <property type="entry name" value="CENTROSOMAL PROTEIN OF 104 KDA"/>
    <property type="match status" value="1"/>
</dbReference>
<dbReference type="EMBL" id="DS235854">
    <property type="protein sequence ID" value="EEB18868.1"/>
    <property type="molecule type" value="Genomic_DNA"/>
</dbReference>
<name>E0VZR2_PEDHC</name>
<gene>
    <name evidence="3" type="ORF">Phum_PHUM537400</name>
</gene>
<accession>E0VZR2</accession>